<feature type="region of interest" description="Disordered" evidence="1">
    <location>
        <begin position="123"/>
        <end position="297"/>
    </location>
</feature>
<dbReference type="InterPro" id="IPR044688">
    <property type="entry name" value="SCI-1-like"/>
</dbReference>
<dbReference type="Proteomes" id="UP000799772">
    <property type="component" value="Unassembled WGS sequence"/>
</dbReference>
<name>A0A9P4IDS2_9PEZI</name>
<dbReference type="PANTHER" id="PTHR34117">
    <property type="entry name" value="STYLE CELL-CYCLE INHIBITOR 1"/>
    <property type="match status" value="1"/>
</dbReference>
<protein>
    <submittedName>
        <fullName evidence="2">Uncharacterized protein</fullName>
    </submittedName>
</protein>
<feature type="compositionally biased region" description="Basic residues" evidence="1">
    <location>
        <begin position="9"/>
        <end position="44"/>
    </location>
</feature>
<dbReference type="PANTHER" id="PTHR34117:SF1">
    <property type="entry name" value="STYLE CELL-CYCLE INHIBITOR 1"/>
    <property type="match status" value="1"/>
</dbReference>
<organism evidence="2 3">
    <name type="scientific">Rhizodiscina lignyota</name>
    <dbReference type="NCBI Taxonomy" id="1504668"/>
    <lineage>
        <taxon>Eukaryota</taxon>
        <taxon>Fungi</taxon>
        <taxon>Dikarya</taxon>
        <taxon>Ascomycota</taxon>
        <taxon>Pezizomycotina</taxon>
        <taxon>Dothideomycetes</taxon>
        <taxon>Pleosporomycetidae</taxon>
        <taxon>Aulographales</taxon>
        <taxon>Rhizodiscinaceae</taxon>
        <taxon>Rhizodiscina</taxon>
    </lineage>
</organism>
<proteinExistence type="predicted"/>
<comment type="caution">
    <text evidence="2">The sequence shown here is derived from an EMBL/GenBank/DDBJ whole genome shotgun (WGS) entry which is preliminary data.</text>
</comment>
<feature type="compositionally biased region" description="Basic and acidic residues" evidence="1">
    <location>
        <begin position="194"/>
        <end position="248"/>
    </location>
</feature>
<gene>
    <name evidence="2" type="ORF">NA57DRAFT_58062</name>
</gene>
<feature type="region of interest" description="Disordered" evidence="1">
    <location>
        <begin position="1"/>
        <end position="54"/>
    </location>
</feature>
<sequence length="347" mass="39483">MQSHDSHSRSRSPHRSRHRSRSPGHYRSRSHDRHGRSHRRKHSPRPAEPVKLPLYAKPLSKHDFQDFKPLFALYLDVQKQLDIQDLPEREVKGRWKSFMGKWNRGELAEGWYDPITKRKAISSLSTAAEPSASPPPAKRQKRASPVAPSPRANEVSTAQDQHDDSSDDFGPAPLPKDAHGYKSGPSIPTQQDLALRDEASAEDAALRRADLRFDRKLDRKAQKERLDELVPRSEGNTHERRVEKRADARAVQSSYREAKDGGADDVGEGDLLGGEEGIEGYRATKKEAERKKNEREIRKEELWRARAAEREERLKEHRAKEDKTMEWLKGLARQRFGPGAGGENTGS</sequence>
<dbReference type="OrthoDB" id="2139939at2759"/>
<evidence type="ECO:0000256" key="1">
    <source>
        <dbReference type="SAM" id="MobiDB-lite"/>
    </source>
</evidence>
<accession>A0A9P4IDS2</accession>
<feature type="compositionally biased region" description="Basic and acidic residues" evidence="1">
    <location>
        <begin position="282"/>
        <end position="297"/>
    </location>
</feature>
<evidence type="ECO:0000313" key="2">
    <source>
        <dbReference type="EMBL" id="KAF2097478.1"/>
    </source>
</evidence>
<keyword evidence="3" id="KW-1185">Reference proteome</keyword>
<dbReference type="AlphaFoldDB" id="A0A9P4IDS2"/>
<evidence type="ECO:0000313" key="3">
    <source>
        <dbReference type="Proteomes" id="UP000799772"/>
    </source>
</evidence>
<dbReference type="EMBL" id="ML978128">
    <property type="protein sequence ID" value="KAF2097478.1"/>
    <property type="molecule type" value="Genomic_DNA"/>
</dbReference>
<reference evidence="2" key="1">
    <citation type="journal article" date="2020" name="Stud. Mycol.">
        <title>101 Dothideomycetes genomes: a test case for predicting lifestyles and emergence of pathogens.</title>
        <authorList>
            <person name="Haridas S."/>
            <person name="Albert R."/>
            <person name="Binder M."/>
            <person name="Bloem J."/>
            <person name="Labutti K."/>
            <person name="Salamov A."/>
            <person name="Andreopoulos B."/>
            <person name="Baker S."/>
            <person name="Barry K."/>
            <person name="Bills G."/>
            <person name="Bluhm B."/>
            <person name="Cannon C."/>
            <person name="Castanera R."/>
            <person name="Culley D."/>
            <person name="Daum C."/>
            <person name="Ezra D."/>
            <person name="Gonzalez J."/>
            <person name="Henrissat B."/>
            <person name="Kuo A."/>
            <person name="Liang C."/>
            <person name="Lipzen A."/>
            <person name="Lutzoni F."/>
            <person name="Magnuson J."/>
            <person name="Mondo S."/>
            <person name="Nolan M."/>
            <person name="Ohm R."/>
            <person name="Pangilinan J."/>
            <person name="Park H.-J."/>
            <person name="Ramirez L."/>
            <person name="Alfaro M."/>
            <person name="Sun H."/>
            <person name="Tritt A."/>
            <person name="Yoshinaga Y."/>
            <person name="Zwiers L.-H."/>
            <person name="Turgeon B."/>
            <person name="Goodwin S."/>
            <person name="Spatafora J."/>
            <person name="Crous P."/>
            <person name="Grigoriev I."/>
        </authorList>
    </citation>
    <scope>NUCLEOTIDE SEQUENCE</scope>
    <source>
        <strain evidence="2">CBS 133067</strain>
    </source>
</reference>